<evidence type="ECO:0000256" key="5">
    <source>
        <dbReference type="ARBA" id="ARBA00012109"/>
    </source>
</evidence>
<dbReference type="GO" id="GO:0020037">
    <property type="term" value="F:heme binding"/>
    <property type="evidence" value="ECO:0007669"/>
    <property type="project" value="InterPro"/>
</dbReference>
<evidence type="ECO:0000256" key="2">
    <source>
        <dbReference type="ARBA" id="ARBA00004174"/>
    </source>
</evidence>
<dbReference type="Gene3D" id="1.10.630.10">
    <property type="entry name" value="Cytochrome P450"/>
    <property type="match status" value="1"/>
</dbReference>
<keyword evidence="8" id="KW-0256">Endoplasmic reticulum</keyword>
<evidence type="ECO:0000256" key="6">
    <source>
        <dbReference type="ARBA" id="ARBA00022617"/>
    </source>
</evidence>
<comment type="cofactor">
    <cofactor evidence="1">
        <name>heme</name>
        <dbReference type="ChEBI" id="CHEBI:30413"/>
    </cofactor>
</comment>
<protein>
    <recommendedName>
        <fullName evidence="5">unspecific monooxygenase</fullName>
        <ecNumber evidence="5">1.14.14.1</ecNumber>
    </recommendedName>
</protein>
<dbReference type="GO" id="GO:0005789">
    <property type="term" value="C:endoplasmic reticulum membrane"/>
    <property type="evidence" value="ECO:0007669"/>
    <property type="project" value="UniProtKB-SubCell"/>
</dbReference>
<dbReference type="InterPro" id="IPR036396">
    <property type="entry name" value="Cyt_P450_sf"/>
</dbReference>
<dbReference type="PANTHER" id="PTHR24292">
    <property type="entry name" value="CYTOCHROME P450"/>
    <property type="match status" value="1"/>
</dbReference>
<comment type="similarity">
    <text evidence="4">Belongs to the cytochrome P450 family.</text>
</comment>
<keyword evidence="12" id="KW-0503">Monooxygenase</keyword>
<evidence type="ECO:0000256" key="4">
    <source>
        <dbReference type="ARBA" id="ARBA00010617"/>
    </source>
</evidence>
<name>A0A9N8L3C2_CHRIL</name>
<proteinExistence type="inferred from homology"/>
<reference evidence="15" key="1">
    <citation type="submission" date="2021-12" db="EMBL/GenBank/DDBJ databases">
        <authorList>
            <person name="King R."/>
        </authorList>
    </citation>
    <scope>NUCLEOTIDE SEQUENCE</scope>
</reference>
<evidence type="ECO:0000256" key="11">
    <source>
        <dbReference type="ARBA" id="ARBA00023004"/>
    </source>
</evidence>
<evidence type="ECO:0000256" key="8">
    <source>
        <dbReference type="ARBA" id="ARBA00022824"/>
    </source>
</evidence>
<evidence type="ECO:0000256" key="7">
    <source>
        <dbReference type="ARBA" id="ARBA00022723"/>
    </source>
</evidence>
<evidence type="ECO:0000256" key="13">
    <source>
        <dbReference type="ARBA" id="ARBA00023136"/>
    </source>
</evidence>
<keyword evidence="10" id="KW-0560">Oxidoreductase</keyword>
<evidence type="ECO:0000256" key="10">
    <source>
        <dbReference type="ARBA" id="ARBA00023002"/>
    </source>
</evidence>
<gene>
    <name evidence="15" type="ORF">CINC_LOCUS3689</name>
</gene>
<dbReference type="GO" id="GO:0005506">
    <property type="term" value="F:iron ion binding"/>
    <property type="evidence" value="ECO:0007669"/>
    <property type="project" value="InterPro"/>
</dbReference>
<dbReference type="OrthoDB" id="2789670at2759"/>
<dbReference type="Proteomes" id="UP001154114">
    <property type="component" value="Chromosome 16"/>
</dbReference>
<evidence type="ECO:0000256" key="12">
    <source>
        <dbReference type="ARBA" id="ARBA00023033"/>
    </source>
</evidence>
<comment type="catalytic activity">
    <reaction evidence="14">
        <text>an organic molecule + reduced [NADPH--hemoprotein reductase] + O2 = an alcohol + oxidized [NADPH--hemoprotein reductase] + H2O + H(+)</text>
        <dbReference type="Rhea" id="RHEA:17149"/>
        <dbReference type="Rhea" id="RHEA-COMP:11964"/>
        <dbReference type="Rhea" id="RHEA-COMP:11965"/>
        <dbReference type="ChEBI" id="CHEBI:15377"/>
        <dbReference type="ChEBI" id="CHEBI:15378"/>
        <dbReference type="ChEBI" id="CHEBI:15379"/>
        <dbReference type="ChEBI" id="CHEBI:30879"/>
        <dbReference type="ChEBI" id="CHEBI:57618"/>
        <dbReference type="ChEBI" id="CHEBI:58210"/>
        <dbReference type="ChEBI" id="CHEBI:142491"/>
        <dbReference type="EC" id="1.14.14.1"/>
    </reaction>
</comment>
<keyword evidence="9" id="KW-0492">Microsome</keyword>
<keyword evidence="7" id="KW-0479">Metal-binding</keyword>
<dbReference type="AlphaFoldDB" id="A0A9N8L3C2"/>
<comment type="subcellular location">
    <subcellularLocation>
        <location evidence="3">Endoplasmic reticulum membrane</location>
        <topology evidence="3">Peripheral membrane protein</topology>
    </subcellularLocation>
    <subcellularLocation>
        <location evidence="2">Microsome membrane</location>
        <topology evidence="2">Peripheral membrane protein</topology>
    </subcellularLocation>
</comment>
<dbReference type="SUPFAM" id="SSF48264">
    <property type="entry name" value="Cytochrome P450"/>
    <property type="match status" value="1"/>
</dbReference>
<keyword evidence="13" id="KW-0472">Membrane</keyword>
<sequence length="267" mass="30184">MHQLYNDFKGAPYVGIWLFWRPALVVNSPEIARRVLVKDADVFRNRFLSSGKSDPIGGLNIFTINDPLWSSVRRRLTTVFTAAKLRSLQPITMAKTKNLIKRITDDTKNGGPVPDLRAKNLHRLYTTDVVGEAVFGVVSDCLISSDSIMRRVTRELMAFNFQRGLSWSSIFFFPELVDIFKLSFFTKHTMEFLRKVFRSVIEQRGGYEKPVKEPRDLLDALIKIKQEAAGDNEDISEDLLLAQAAIFLLGGFDSSGSALTLSLYELA</sequence>
<keyword evidence="11" id="KW-0408">Iron</keyword>
<evidence type="ECO:0000313" key="16">
    <source>
        <dbReference type="Proteomes" id="UP001154114"/>
    </source>
</evidence>
<keyword evidence="6" id="KW-0349">Heme</keyword>
<dbReference type="PRINTS" id="PR00464">
    <property type="entry name" value="EP450II"/>
</dbReference>
<organism evidence="15 16">
    <name type="scientific">Chrysodeixis includens</name>
    <name type="common">Soybean looper</name>
    <name type="synonym">Pseudoplusia includens</name>
    <dbReference type="NCBI Taxonomy" id="689277"/>
    <lineage>
        <taxon>Eukaryota</taxon>
        <taxon>Metazoa</taxon>
        <taxon>Ecdysozoa</taxon>
        <taxon>Arthropoda</taxon>
        <taxon>Hexapoda</taxon>
        <taxon>Insecta</taxon>
        <taxon>Pterygota</taxon>
        <taxon>Neoptera</taxon>
        <taxon>Endopterygota</taxon>
        <taxon>Lepidoptera</taxon>
        <taxon>Glossata</taxon>
        <taxon>Ditrysia</taxon>
        <taxon>Noctuoidea</taxon>
        <taxon>Noctuidae</taxon>
        <taxon>Plusiinae</taxon>
        <taxon>Chrysodeixis</taxon>
    </lineage>
</organism>
<evidence type="ECO:0000256" key="9">
    <source>
        <dbReference type="ARBA" id="ARBA00022848"/>
    </source>
</evidence>
<dbReference type="GO" id="GO:0016712">
    <property type="term" value="F:oxidoreductase activity, acting on paired donors, with incorporation or reduction of molecular oxygen, reduced flavin or flavoprotein as one donor, and incorporation of one atom of oxygen"/>
    <property type="evidence" value="ECO:0007669"/>
    <property type="project" value="UniProtKB-EC"/>
</dbReference>
<evidence type="ECO:0000256" key="3">
    <source>
        <dbReference type="ARBA" id="ARBA00004406"/>
    </source>
</evidence>
<evidence type="ECO:0000256" key="1">
    <source>
        <dbReference type="ARBA" id="ARBA00001971"/>
    </source>
</evidence>
<evidence type="ECO:0000313" key="15">
    <source>
        <dbReference type="EMBL" id="CAD0202021.1"/>
    </source>
</evidence>
<dbReference type="InterPro" id="IPR001128">
    <property type="entry name" value="Cyt_P450"/>
</dbReference>
<accession>A0A9N8L3C2</accession>
<dbReference type="PANTHER" id="PTHR24292:SF45">
    <property type="entry name" value="CYTOCHROME P450 6G1-RELATED"/>
    <property type="match status" value="1"/>
</dbReference>
<dbReference type="EMBL" id="LR824019">
    <property type="protein sequence ID" value="CAD0202021.1"/>
    <property type="molecule type" value="Genomic_DNA"/>
</dbReference>
<dbReference type="Pfam" id="PF00067">
    <property type="entry name" value="p450"/>
    <property type="match status" value="1"/>
</dbReference>
<dbReference type="InterPro" id="IPR050476">
    <property type="entry name" value="Insect_CytP450_Detox"/>
</dbReference>
<evidence type="ECO:0000256" key="14">
    <source>
        <dbReference type="ARBA" id="ARBA00047827"/>
    </source>
</evidence>
<dbReference type="EC" id="1.14.14.1" evidence="5"/>
<keyword evidence="16" id="KW-1185">Reference proteome</keyword>
<dbReference type="InterPro" id="IPR002402">
    <property type="entry name" value="Cyt_P450_E_grp-II"/>
</dbReference>